<keyword evidence="4" id="KW-1185">Reference proteome</keyword>
<keyword evidence="1" id="KW-0472">Membrane</keyword>
<feature type="domain" description="CATSPERG C-terminal" evidence="2">
    <location>
        <begin position="1"/>
        <end position="36"/>
    </location>
</feature>
<evidence type="ECO:0000313" key="4">
    <source>
        <dbReference type="Proteomes" id="UP000558488"/>
    </source>
</evidence>
<organism evidence="3 4">
    <name type="scientific">Pipistrellus kuhlii</name>
    <name type="common">Kuhl's pipistrelle</name>
    <dbReference type="NCBI Taxonomy" id="59472"/>
    <lineage>
        <taxon>Eukaryota</taxon>
        <taxon>Metazoa</taxon>
        <taxon>Chordata</taxon>
        <taxon>Craniata</taxon>
        <taxon>Vertebrata</taxon>
        <taxon>Euteleostomi</taxon>
        <taxon>Mammalia</taxon>
        <taxon>Eutheria</taxon>
        <taxon>Laurasiatheria</taxon>
        <taxon>Chiroptera</taxon>
        <taxon>Yangochiroptera</taxon>
        <taxon>Vespertilionidae</taxon>
        <taxon>Pipistrellus</taxon>
    </lineage>
</organism>
<dbReference type="AlphaFoldDB" id="A0A7J7SN57"/>
<dbReference type="PANTHER" id="PTHR14327:SF1">
    <property type="entry name" value="CATION CHANNEL SPERM-ASSOCIATED AUXILIARY SUBUNIT GAMMA"/>
    <property type="match status" value="1"/>
</dbReference>
<keyword evidence="1" id="KW-0812">Transmembrane</keyword>
<dbReference type="InterPro" id="IPR028246">
    <property type="entry name" value="CATSPERG"/>
</dbReference>
<reference evidence="3 4" key="1">
    <citation type="journal article" date="2020" name="Nature">
        <title>Six reference-quality genomes reveal evolution of bat adaptations.</title>
        <authorList>
            <person name="Jebb D."/>
            <person name="Huang Z."/>
            <person name="Pippel M."/>
            <person name="Hughes G.M."/>
            <person name="Lavrichenko K."/>
            <person name="Devanna P."/>
            <person name="Winkler S."/>
            <person name="Jermiin L.S."/>
            <person name="Skirmuntt E.C."/>
            <person name="Katzourakis A."/>
            <person name="Burkitt-Gray L."/>
            <person name="Ray D.A."/>
            <person name="Sullivan K.A.M."/>
            <person name="Roscito J.G."/>
            <person name="Kirilenko B.M."/>
            <person name="Davalos L.M."/>
            <person name="Corthals A.P."/>
            <person name="Power M.L."/>
            <person name="Jones G."/>
            <person name="Ransome R.D."/>
            <person name="Dechmann D.K.N."/>
            <person name="Locatelli A.G."/>
            <person name="Puechmaille S.J."/>
            <person name="Fedrigo O."/>
            <person name="Jarvis E.D."/>
            <person name="Hiller M."/>
            <person name="Vernes S.C."/>
            <person name="Myers E.W."/>
            <person name="Teeling E.C."/>
        </authorList>
    </citation>
    <scope>NUCLEOTIDE SEQUENCE [LARGE SCALE GENOMIC DNA]</scope>
    <source>
        <strain evidence="3">MPipKuh1</strain>
        <tissue evidence="3">Flight muscle</tissue>
    </source>
</reference>
<dbReference type="GO" id="GO:0036128">
    <property type="term" value="C:CatSper complex"/>
    <property type="evidence" value="ECO:0007669"/>
    <property type="project" value="InterPro"/>
</dbReference>
<accession>A0A7J7SN57</accession>
<comment type="caution">
    <text evidence="3">The sequence shown here is derived from an EMBL/GenBank/DDBJ whole genome shotgun (WGS) entry which is preliminary data.</text>
</comment>
<dbReference type="Proteomes" id="UP000558488">
    <property type="component" value="Unassembled WGS sequence"/>
</dbReference>
<dbReference type="Pfam" id="PF22846">
    <property type="entry name" value="CATSPERG_C"/>
    <property type="match status" value="1"/>
</dbReference>
<sequence>MVSTSVFLGLVIFYIICCLLLPLMLKICNTLRWKINNIITSDSFYTYSSSSIGFHRTSSVGSKAGSKVAVNKAETEQAVKKSLS</sequence>
<proteinExistence type="predicted"/>
<evidence type="ECO:0000313" key="3">
    <source>
        <dbReference type="EMBL" id="KAF6289839.1"/>
    </source>
</evidence>
<feature type="transmembrane region" description="Helical" evidence="1">
    <location>
        <begin position="6"/>
        <end position="25"/>
    </location>
</feature>
<dbReference type="EMBL" id="JACAGB010000038">
    <property type="protein sequence ID" value="KAF6289839.1"/>
    <property type="molecule type" value="Genomic_DNA"/>
</dbReference>
<dbReference type="PANTHER" id="PTHR14327">
    <property type="entry name" value="CATION CHANNEL SPERM-ASSOCIATED PROTEIN SUBUNIT GAMMA"/>
    <property type="match status" value="1"/>
</dbReference>
<protein>
    <submittedName>
        <fullName evidence="3">Cation channel sperm associated auxiliary subunit gamma</fullName>
    </submittedName>
</protein>
<gene>
    <name evidence="3" type="ORF">mPipKuh1_002107</name>
</gene>
<evidence type="ECO:0000259" key="2">
    <source>
        <dbReference type="Pfam" id="PF22846"/>
    </source>
</evidence>
<dbReference type="InterPro" id="IPR053873">
    <property type="entry name" value="CATSPERG_C"/>
</dbReference>
<name>A0A7J7SN57_PIPKU</name>
<dbReference type="GO" id="GO:0097228">
    <property type="term" value="C:sperm principal piece"/>
    <property type="evidence" value="ECO:0007669"/>
    <property type="project" value="InterPro"/>
</dbReference>
<evidence type="ECO:0000256" key="1">
    <source>
        <dbReference type="SAM" id="Phobius"/>
    </source>
</evidence>
<keyword evidence="1" id="KW-1133">Transmembrane helix</keyword>